<feature type="compositionally biased region" description="Basic and acidic residues" evidence="1">
    <location>
        <begin position="1"/>
        <end position="21"/>
    </location>
</feature>
<accession>A0ABS4XCZ6</accession>
<evidence type="ECO:0000313" key="2">
    <source>
        <dbReference type="EMBL" id="MBP2386344.1"/>
    </source>
</evidence>
<sequence length="76" mass="7902">MADYSVTKKNDGDWQAKRDGASKASSVHSTQADAARAAKGYSANNGGGEVRISGTSGKIRAKDTVKPGNDPRHIKG</sequence>
<dbReference type="InterPro" id="IPR018691">
    <property type="entry name" value="DUF2188"/>
</dbReference>
<feature type="compositionally biased region" description="Basic and acidic residues" evidence="1">
    <location>
        <begin position="60"/>
        <end position="76"/>
    </location>
</feature>
<evidence type="ECO:0008006" key="4">
    <source>
        <dbReference type="Google" id="ProtNLM"/>
    </source>
</evidence>
<dbReference type="Pfam" id="PF09954">
    <property type="entry name" value="DUF2188"/>
    <property type="match status" value="1"/>
</dbReference>
<protein>
    <recommendedName>
        <fullName evidence="4">DUF2188 domain-containing protein</fullName>
    </recommendedName>
</protein>
<reference evidence="2 3" key="1">
    <citation type="submission" date="2021-03" db="EMBL/GenBank/DDBJ databases">
        <title>Sequencing the genomes of 1000 actinobacteria strains.</title>
        <authorList>
            <person name="Klenk H.-P."/>
        </authorList>
    </citation>
    <scope>NUCLEOTIDE SEQUENCE [LARGE SCALE GENOMIC DNA]</scope>
    <source>
        <strain evidence="2 3">DSM 15797</strain>
    </source>
</reference>
<feature type="compositionally biased region" description="Polar residues" evidence="1">
    <location>
        <begin position="23"/>
        <end position="32"/>
    </location>
</feature>
<feature type="region of interest" description="Disordered" evidence="1">
    <location>
        <begin position="1"/>
        <end position="76"/>
    </location>
</feature>
<dbReference type="Proteomes" id="UP001296993">
    <property type="component" value="Unassembled WGS sequence"/>
</dbReference>
<gene>
    <name evidence="2" type="ORF">JOF47_001855</name>
</gene>
<dbReference type="RefSeq" id="WP_209997254.1">
    <property type="nucleotide sequence ID" value="NZ_BAAAJY010000002.1"/>
</dbReference>
<proteinExistence type="predicted"/>
<evidence type="ECO:0000313" key="3">
    <source>
        <dbReference type="Proteomes" id="UP001296993"/>
    </source>
</evidence>
<organism evidence="2 3">
    <name type="scientific">Paeniglutamicibacter kerguelensis</name>
    <dbReference type="NCBI Taxonomy" id="254788"/>
    <lineage>
        <taxon>Bacteria</taxon>
        <taxon>Bacillati</taxon>
        <taxon>Actinomycetota</taxon>
        <taxon>Actinomycetes</taxon>
        <taxon>Micrococcales</taxon>
        <taxon>Micrococcaceae</taxon>
        <taxon>Paeniglutamicibacter</taxon>
    </lineage>
</organism>
<name>A0ABS4XCZ6_9MICC</name>
<dbReference type="EMBL" id="JAGIOF010000001">
    <property type="protein sequence ID" value="MBP2386344.1"/>
    <property type="molecule type" value="Genomic_DNA"/>
</dbReference>
<evidence type="ECO:0000256" key="1">
    <source>
        <dbReference type="SAM" id="MobiDB-lite"/>
    </source>
</evidence>
<keyword evidence="3" id="KW-1185">Reference proteome</keyword>
<comment type="caution">
    <text evidence="2">The sequence shown here is derived from an EMBL/GenBank/DDBJ whole genome shotgun (WGS) entry which is preliminary data.</text>
</comment>